<dbReference type="AlphaFoldDB" id="A0A9N9UKK1"/>
<organism evidence="2 3">
    <name type="scientific">Clonostachys byssicola</name>
    <dbReference type="NCBI Taxonomy" id="160290"/>
    <lineage>
        <taxon>Eukaryota</taxon>
        <taxon>Fungi</taxon>
        <taxon>Dikarya</taxon>
        <taxon>Ascomycota</taxon>
        <taxon>Pezizomycotina</taxon>
        <taxon>Sordariomycetes</taxon>
        <taxon>Hypocreomycetidae</taxon>
        <taxon>Hypocreales</taxon>
        <taxon>Bionectriaceae</taxon>
        <taxon>Clonostachys</taxon>
    </lineage>
</organism>
<dbReference type="OrthoDB" id="5139151at2759"/>
<evidence type="ECO:0000313" key="3">
    <source>
        <dbReference type="Proteomes" id="UP000754883"/>
    </source>
</evidence>
<comment type="caution">
    <text evidence="2">The sequence shown here is derived from an EMBL/GenBank/DDBJ whole genome shotgun (WGS) entry which is preliminary data.</text>
</comment>
<accession>A0A9N9UKK1</accession>
<evidence type="ECO:0000256" key="1">
    <source>
        <dbReference type="SAM" id="MobiDB-lite"/>
    </source>
</evidence>
<gene>
    <name evidence="2" type="ORF">CBYS24578_00005616</name>
</gene>
<dbReference type="Proteomes" id="UP000754883">
    <property type="component" value="Unassembled WGS sequence"/>
</dbReference>
<reference evidence="2" key="1">
    <citation type="submission" date="2021-10" db="EMBL/GenBank/DDBJ databases">
        <authorList>
            <person name="Piombo E."/>
        </authorList>
    </citation>
    <scope>NUCLEOTIDE SEQUENCE</scope>
</reference>
<feature type="region of interest" description="Disordered" evidence="1">
    <location>
        <begin position="137"/>
        <end position="177"/>
    </location>
</feature>
<protein>
    <submittedName>
        <fullName evidence="2">Uncharacterized protein</fullName>
    </submittedName>
</protein>
<name>A0A9N9UKK1_9HYPO</name>
<dbReference type="EMBL" id="CABFNO020001467">
    <property type="protein sequence ID" value="CAG9989970.1"/>
    <property type="molecule type" value="Genomic_DNA"/>
</dbReference>
<keyword evidence="3" id="KW-1185">Reference proteome</keyword>
<feature type="compositionally biased region" description="Polar residues" evidence="1">
    <location>
        <begin position="155"/>
        <end position="171"/>
    </location>
</feature>
<evidence type="ECO:0000313" key="2">
    <source>
        <dbReference type="EMBL" id="CAG9989970.1"/>
    </source>
</evidence>
<proteinExistence type="predicted"/>
<sequence length="213" mass="24324">MCTNQVALCHFCLFQRHVSWKYCRNFLNNLIDHIQSVTAPLPKPDDCPNEDTMTIDILACPIEECESTRLAVVKRAQMAVEAERIRKIREAQMLAETRRRDEFARRYLIPKQPVQPREQASLLTKRLERRCRLEVIEESQSGPGTPDSVVALSYSDDTSSTSRPSLPVSPTQPEPQRCGSLVATFSQPRTYVEEAFLQHHVDATKGMGRESFF</sequence>